<dbReference type="PANTHER" id="PTHR43808">
    <property type="entry name" value="ACETYLORNITHINE DEACETYLASE"/>
    <property type="match status" value="1"/>
</dbReference>
<dbReference type="PANTHER" id="PTHR43808:SF31">
    <property type="entry name" value="N-ACETYL-L-CITRULLINE DEACETYLASE"/>
    <property type="match status" value="1"/>
</dbReference>
<dbReference type="EMBL" id="CP042914">
    <property type="protein sequence ID" value="QEG42704.1"/>
    <property type="molecule type" value="Genomic_DNA"/>
</dbReference>
<feature type="domain" description="Peptidase M20 dimerisation" evidence="4">
    <location>
        <begin position="191"/>
        <end position="297"/>
    </location>
</feature>
<dbReference type="OrthoDB" id="9792335at2"/>
<gene>
    <name evidence="5" type="primary">argE_2</name>
    <name evidence="5" type="ORF">UC8_47460</name>
</gene>
<dbReference type="AlphaFoldDB" id="A0A5B9QUL6"/>
<evidence type="ECO:0000313" key="6">
    <source>
        <dbReference type="Proteomes" id="UP000325286"/>
    </source>
</evidence>
<dbReference type="KEGG" id="rul:UC8_47460"/>
<dbReference type="Gene3D" id="3.30.70.360">
    <property type="match status" value="1"/>
</dbReference>
<keyword evidence="1" id="KW-0479">Metal-binding</keyword>
<dbReference type="CDD" id="cd03894">
    <property type="entry name" value="M20_ArgE"/>
    <property type="match status" value="1"/>
</dbReference>
<sequence>MAVSAWTAEELLESLIRFPSVSDTSNAEVSQWVAGRLNELGFQLEQVEYDDEAGVRKVNVLGRRGPATAGGLAYFAHTDVVPADGWRGPLDDDAATAADAQPFVPQRHQQRLYGRGSCDMKGSLACMLAAASRVAVEDQTGPLTIVCTADEEVGFEGARTVVQRSQMYRQLVAEQPISIIGEPTQLRVVHAHKGIAGYSFTSHGRAAHSSSREGLNANLAMVPMLVELKRLYERSESDESLQHTAFDPPTLTWNFGVSDQATAVNITPAISRAWVCYRPMPGIDCQPLEAEMLSCAESLGLTVKPFAGGPPLWVDPDSDCIRQVCRWAGRQRAETVCYGTDGGQFGELQQLVVIGPGDIAQAHTDDEWISLSQLQAGSDVYETAIRDRCC</sequence>
<dbReference type="InterPro" id="IPR011650">
    <property type="entry name" value="Peptidase_M20_dimer"/>
</dbReference>
<keyword evidence="6" id="KW-1185">Reference proteome</keyword>
<keyword evidence="3" id="KW-0170">Cobalt</keyword>
<dbReference type="GO" id="GO:0046872">
    <property type="term" value="F:metal ion binding"/>
    <property type="evidence" value="ECO:0007669"/>
    <property type="project" value="UniProtKB-KW"/>
</dbReference>
<dbReference type="InterPro" id="IPR002933">
    <property type="entry name" value="Peptidase_M20"/>
</dbReference>
<dbReference type="SUPFAM" id="SSF53187">
    <property type="entry name" value="Zn-dependent exopeptidases"/>
    <property type="match status" value="1"/>
</dbReference>
<keyword evidence="2 5" id="KW-0378">Hydrolase</keyword>
<proteinExistence type="predicted"/>
<dbReference type="SUPFAM" id="SSF55031">
    <property type="entry name" value="Bacterial exopeptidase dimerisation domain"/>
    <property type="match status" value="1"/>
</dbReference>
<evidence type="ECO:0000313" key="5">
    <source>
        <dbReference type="EMBL" id="QEG42704.1"/>
    </source>
</evidence>
<dbReference type="Pfam" id="PF07687">
    <property type="entry name" value="M20_dimer"/>
    <property type="match status" value="1"/>
</dbReference>
<name>A0A5B9QUL6_9BACT</name>
<evidence type="ECO:0000256" key="1">
    <source>
        <dbReference type="ARBA" id="ARBA00022723"/>
    </source>
</evidence>
<dbReference type="EC" id="3.5.1.16" evidence="5"/>
<accession>A0A5B9QUL6</accession>
<dbReference type="GO" id="GO:0006526">
    <property type="term" value="P:L-arginine biosynthetic process"/>
    <property type="evidence" value="ECO:0007669"/>
    <property type="project" value="TreeGrafter"/>
</dbReference>
<dbReference type="InterPro" id="IPR036264">
    <property type="entry name" value="Bact_exopeptidase_dim_dom"/>
</dbReference>
<protein>
    <submittedName>
        <fullName evidence="5">Acetylornithine deacetylase</fullName>
        <ecNumber evidence="5">3.5.1.16</ecNumber>
    </submittedName>
</protein>
<organism evidence="5 6">
    <name type="scientific">Roseimaritima ulvae</name>
    <dbReference type="NCBI Taxonomy" id="980254"/>
    <lineage>
        <taxon>Bacteria</taxon>
        <taxon>Pseudomonadati</taxon>
        <taxon>Planctomycetota</taxon>
        <taxon>Planctomycetia</taxon>
        <taxon>Pirellulales</taxon>
        <taxon>Pirellulaceae</taxon>
        <taxon>Roseimaritima</taxon>
    </lineage>
</organism>
<evidence type="ECO:0000256" key="3">
    <source>
        <dbReference type="ARBA" id="ARBA00023285"/>
    </source>
</evidence>
<reference evidence="5 6" key="1">
    <citation type="submission" date="2019-08" db="EMBL/GenBank/DDBJ databases">
        <title>Deep-cultivation of Planctomycetes and their phenomic and genomic characterization uncovers novel biology.</title>
        <authorList>
            <person name="Wiegand S."/>
            <person name="Jogler M."/>
            <person name="Boedeker C."/>
            <person name="Pinto D."/>
            <person name="Vollmers J."/>
            <person name="Rivas-Marin E."/>
            <person name="Kohn T."/>
            <person name="Peeters S.H."/>
            <person name="Heuer A."/>
            <person name="Rast P."/>
            <person name="Oberbeckmann S."/>
            <person name="Bunk B."/>
            <person name="Jeske O."/>
            <person name="Meyerdierks A."/>
            <person name="Storesund J.E."/>
            <person name="Kallscheuer N."/>
            <person name="Luecker S."/>
            <person name="Lage O.M."/>
            <person name="Pohl T."/>
            <person name="Merkel B.J."/>
            <person name="Hornburger P."/>
            <person name="Mueller R.-W."/>
            <person name="Bruemmer F."/>
            <person name="Labrenz M."/>
            <person name="Spormann A.M."/>
            <person name="Op den Camp H."/>
            <person name="Overmann J."/>
            <person name="Amann R."/>
            <person name="Jetten M.S.M."/>
            <person name="Mascher T."/>
            <person name="Medema M.H."/>
            <person name="Devos D.P."/>
            <person name="Kaster A.-K."/>
            <person name="Ovreas L."/>
            <person name="Rohde M."/>
            <person name="Galperin M.Y."/>
            <person name="Jogler C."/>
        </authorList>
    </citation>
    <scope>NUCLEOTIDE SEQUENCE [LARGE SCALE GENOMIC DNA]</scope>
    <source>
        <strain evidence="5 6">UC8</strain>
    </source>
</reference>
<evidence type="ECO:0000259" key="4">
    <source>
        <dbReference type="Pfam" id="PF07687"/>
    </source>
</evidence>
<evidence type="ECO:0000256" key="2">
    <source>
        <dbReference type="ARBA" id="ARBA00022801"/>
    </source>
</evidence>
<dbReference type="Proteomes" id="UP000325286">
    <property type="component" value="Chromosome"/>
</dbReference>
<dbReference type="Gene3D" id="3.40.630.10">
    <property type="entry name" value="Zn peptidases"/>
    <property type="match status" value="1"/>
</dbReference>
<dbReference type="Pfam" id="PF01546">
    <property type="entry name" value="Peptidase_M20"/>
    <property type="match status" value="1"/>
</dbReference>
<dbReference type="RefSeq" id="WP_068137729.1">
    <property type="nucleotide sequence ID" value="NZ_CP042914.1"/>
</dbReference>
<dbReference type="InterPro" id="IPR050072">
    <property type="entry name" value="Peptidase_M20A"/>
</dbReference>
<dbReference type="GO" id="GO:0008777">
    <property type="term" value="F:acetylornithine deacetylase activity"/>
    <property type="evidence" value="ECO:0007669"/>
    <property type="project" value="UniProtKB-EC"/>
</dbReference>